<protein>
    <submittedName>
        <fullName evidence="1">Uncharacterized protein</fullName>
    </submittedName>
</protein>
<dbReference type="EMBL" id="JAYMGO010000025">
    <property type="protein sequence ID" value="KAL1247170.1"/>
    <property type="molecule type" value="Genomic_DNA"/>
</dbReference>
<keyword evidence="2" id="KW-1185">Reference proteome</keyword>
<comment type="caution">
    <text evidence="1">The sequence shown here is derived from an EMBL/GenBank/DDBJ whole genome shotgun (WGS) entry which is preliminary data.</text>
</comment>
<sequence length="128" mass="14530">MSGAKSSRWFMFFQLHKQQKVRVGMSVRKETNLQLNVHRGFLFHSSPSVRISPARKTTRPPCGLQRDAISGGFHTRSSRSPDAALEVTILLTLPLSVKSQVFVATKQAEVQRQSKHYSSYFLPTNVWL</sequence>
<dbReference type="Proteomes" id="UP001558613">
    <property type="component" value="Unassembled WGS sequence"/>
</dbReference>
<gene>
    <name evidence="1" type="ORF">QQF64_022546</name>
</gene>
<reference evidence="1 2" key="1">
    <citation type="submission" date="2023-09" db="EMBL/GenBank/DDBJ databases">
        <authorList>
            <person name="Wang M."/>
        </authorList>
    </citation>
    <scope>NUCLEOTIDE SEQUENCE [LARGE SCALE GENOMIC DNA]</scope>
    <source>
        <strain evidence="1">GT-2023</strain>
        <tissue evidence="1">Liver</tissue>
    </source>
</reference>
<evidence type="ECO:0000313" key="1">
    <source>
        <dbReference type="EMBL" id="KAL1247170.1"/>
    </source>
</evidence>
<accession>A0ABR3L4A6</accession>
<evidence type="ECO:0000313" key="2">
    <source>
        <dbReference type="Proteomes" id="UP001558613"/>
    </source>
</evidence>
<proteinExistence type="predicted"/>
<name>A0ABR3L4A6_9TELE</name>
<organism evidence="1 2">
    <name type="scientific">Cirrhinus molitorella</name>
    <name type="common">mud carp</name>
    <dbReference type="NCBI Taxonomy" id="172907"/>
    <lineage>
        <taxon>Eukaryota</taxon>
        <taxon>Metazoa</taxon>
        <taxon>Chordata</taxon>
        <taxon>Craniata</taxon>
        <taxon>Vertebrata</taxon>
        <taxon>Euteleostomi</taxon>
        <taxon>Actinopterygii</taxon>
        <taxon>Neopterygii</taxon>
        <taxon>Teleostei</taxon>
        <taxon>Ostariophysi</taxon>
        <taxon>Cypriniformes</taxon>
        <taxon>Cyprinidae</taxon>
        <taxon>Labeoninae</taxon>
        <taxon>Labeonini</taxon>
        <taxon>Cirrhinus</taxon>
    </lineage>
</organism>